<evidence type="ECO:0000256" key="4">
    <source>
        <dbReference type="SAM" id="MobiDB-lite"/>
    </source>
</evidence>
<dbReference type="PANTHER" id="PTHR43642:SF1">
    <property type="entry name" value="HYBRID SIGNAL TRANSDUCTION HISTIDINE KINASE G"/>
    <property type="match status" value="1"/>
</dbReference>
<proteinExistence type="predicted"/>
<dbReference type="InterPro" id="IPR003661">
    <property type="entry name" value="HisK_dim/P_dom"/>
</dbReference>
<dbReference type="CDD" id="cd00082">
    <property type="entry name" value="HisKA"/>
    <property type="match status" value="1"/>
</dbReference>
<dbReference type="RefSeq" id="WP_218253437.1">
    <property type="nucleotide sequence ID" value="NZ_JABXWD010000351.1"/>
</dbReference>
<feature type="domain" description="Signal transduction histidine kinase dimerisation/phosphoacceptor" evidence="6">
    <location>
        <begin position="1119"/>
        <end position="1174"/>
    </location>
</feature>
<gene>
    <name evidence="7" type="ORF">HWQ67_14655</name>
</gene>
<dbReference type="InterPro" id="IPR053159">
    <property type="entry name" value="Hybrid_Histidine_Kinase"/>
</dbReference>
<dbReference type="EMBL" id="JABXWD010000351">
    <property type="protein sequence ID" value="MBV6342824.1"/>
    <property type="molecule type" value="Genomic_DNA"/>
</dbReference>
<dbReference type="Pfam" id="PF13191">
    <property type="entry name" value="AAA_16"/>
    <property type="match status" value="1"/>
</dbReference>
<dbReference type="SMART" id="SM00065">
    <property type="entry name" value="GAF"/>
    <property type="match status" value="1"/>
</dbReference>
<dbReference type="Pfam" id="PF01590">
    <property type="entry name" value="GAF"/>
    <property type="match status" value="1"/>
</dbReference>
<evidence type="ECO:0000256" key="1">
    <source>
        <dbReference type="ARBA" id="ARBA00000085"/>
    </source>
</evidence>
<organism evidence="7 8">
    <name type="scientific">Candidatus Magnetobacterium casense</name>
    <dbReference type="NCBI Taxonomy" id="1455061"/>
    <lineage>
        <taxon>Bacteria</taxon>
        <taxon>Pseudomonadati</taxon>
        <taxon>Nitrospirota</taxon>
        <taxon>Thermodesulfovibrionia</taxon>
        <taxon>Thermodesulfovibrionales</taxon>
        <taxon>Candidatus Magnetobacteriaceae</taxon>
        <taxon>Candidatus Magnetobacterium</taxon>
    </lineage>
</organism>
<dbReference type="InterPro" id="IPR003018">
    <property type="entry name" value="GAF"/>
</dbReference>
<feature type="region of interest" description="Disordered" evidence="4">
    <location>
        <begin position="893"/>
        <end position="913"/>
    </location>
</feature>
<feature type="non-terminal residue" evidence="7">
    <location>
        <position position="1174"/>
    </location>
</feature>
<dbReference type="Proteomes" id="UP001196980">
    <property type="component" value="Unassembled WGS sequence"/>
</dbReference>
<evidence type="ECO:0000259" key="6">
    <source>
        <dbReference type="SMART" id="SM00388"/>
    </source>
</evidence>
<evidence type="ECO:0000313" key="7">
    <source>
        <dbReference type="EMBL" id="MBV6342824.1"/>
    </source>
</evidence>
<feature type="coiled-coil region" evidence="3">
    <location>
        <begin position="1085"/>
        <end position="1119"/>
    </location>
</feature>
<reference evidence="7 8" key="1">
    <citation type="journal article" date="2020" name="J Geophys Res Biogeosci">
        <title>Magnetotaxis as an Adaptation to Enable Bacterial Shuttling of Microbial Sulfur and Sulfur Cycling Across Aquatic Oxic#Anoxic Interfaces.</title>
        <authorList>
            <person name="Li J."/>
            <person name="Liu P."/>
            <person name="Wang J."/>
            <person name="Roberts A.P."/>
            <person name="Pan Y."/>
        </authorList>
    </citation>
    <scope>NUCLEOTIDE SEQUENCE [LARGE SCALE GENOMIC DNA]</scope>
    <source>
        <strain evidence="7 8">MYR-1_YQ</strain>
    </source>
</reference>
<dbReference type="PANTHER" id="PTHR43642">
    <property type="entry name" value="HYBRID SIGNAL TRANSDUCTION HISTIDINE KINASE G"/>
    <property type="match status" value="1"/>
</dbReference>
<feature type="domain" description="GAF" evidence="5">
    <location>
        <begin position="936"/>
        <end position="1089"/>
    </location>
</feature>
<sequence length="1174" mass="132774">GQLIIEVIPELELVIGTQEPPLPLPPTESQNRFNWCFQNFVGVFATLQHPLVLFLDDLQWADMSSLKLIELLMTNEDSCHLLMVLSWRSNEVDNAHPLTRTLREIGQRQVAIHSVVLDALEEVNVNEMLSETLHRPKSETLPLAQLLLKKTDGNPFFLKKLLISLYEDGLIELVPSALSWSWDMPGILRASISENVVEFMVNRIKKLTPATQAILKSASCLGSTFGLKMLSLLHRKGMKETFGELWEALEEELILPLDNAWKFISDSEPRCVLMRFAHDRIQQSAASLLSPEQTAELHFTIGSLMTQHMDKEKEEEHLFEIVNHFNQALHLATTAEDKTKIRLLNLRAAHKARLSLAYETEFHCMKSAQSLLDKDAWSTAYQETLRIYTETTEASFHIGDFAQMDAASGEVLSHAEAFLDKVPVYLLQSNRRIAENHQRDAIVMLLPVLAELGVHLPENPAMSDVQQKMAVVVTKLSGYTIEALLELPAVNDPHKLAAIRIMTNVIPSACRIDPVLFSLMTLECVELTIALGSNPLSCLVYGAYGILQTVLGDFDSGYRFALLAKQMIERFNDKTIKPIVFNVWYAFIQNHKEHLNRSVTGLLEVHSLAMAVGNFEFAAIPIHFLCCHSLFLGKPLTELRDEMAHHIDVMRKINQILSVRHTQPWHQVVLNLIEAPQDPWQLQGSVCNESEFLPILQQVEDLYAMQLFYFAKAMLAYWGGRYQQAQGHIILAEQYLDAVAGTFLTDSMFWFYRCLIALALYDKATPEMQTKILSDVQTWQQKVRHSADHAPMNNLHRRYLIEAEVARVLGNIPEAEDAYDNAIEEAQLNGYLSDEAMANELAGKFYLKRGKSRIAKVYLMQARYLYELWGATAIVQRMVRQYGALVELTTTPKQDFKSSSSTSPEVSTSPETHPRCSVLDIYTLLKASQTISEEIHLDGLLEKVMRIMVENAGAQKGILLLKDTGWQIQAIVETTSNKVEIFQGIDLELEEGLLARSVIQYVIRTAQTLLSINALRDVRFMRDPYVRQHSLKSVLCEPIMHQGQFSAILYLENNLAVGAFTEDRLEVLKMLSAQAAISIENARLYAGLEEKVQKRTQQLQQTTQELAEKNKELAKASQFKSEFLANMSHEIRTPMNAVIGFSGLALKTKLTPQQHDYLVKIESSAKSLLGLIND</sequence>
<dbReference type="InterPro" id="IPR041664">
    <property type="entry name" value="AAA_16"/>
</dbReference>
<protein>
    <recommendedName>
        <fullName evidence="2">histidine kinase</fullName>
        <ecNumber evidence="2">2.7.13.3</ecNumber>
    </recommendedName>
</protein>
<evidence type="ECO:0000256" key="2">
    <source>
        <dbReference type="ARBA" id="ARBA00012438"/>
    </source>
</evidence>
<dbReference type="Pfam" id="PF00512">
    <property type="entry name" value="HisKA"/>
    <property type="match status" value="1"/>
</dbReference>
<evidence type="ECO:0000259" key="5">
    <source>
        <dbReference type="SMART" id="SM00065"/>
    </source>
</evidence>
<comment type="caution">
    <text evidence="7">The sequence shown here is derived from an EMBL/GenBank/DDBJ whole genome shotgun (WGS) entry which is preliminary data.</text>
</comment>
<accession>A0ABS6S1W5</accession>
<feature type="non-terminal residue" evidence="7">
    <location>
        <position position="1"/>
    </location>
</feature>
<comment type="catalytic activity">
    <reaction evidence="1">
        <text>ATP + protein L-histidine = ADP + protein N-phospho-L-histidine.</text>
        <dbReference type="EC" id="2.7.13.3"/>
    </reaction>
</comment>
<keyword evidence="8" id="KW-1185">Reference proteome</keyword>
<dbReference type="EC" id="2.7.13.3" evidence="2"/>
<keyword evidence="3" id="KW-0175">Coiled coil</keyword>
<evidence type="ECO:0000256" key="3">
    <source>
        <dbReference type="SAM" id="Coils"/>
    </source>
</evidence>
<feature type="compositionally biased region" description="Low complexity" evidence="4">
    <location>
        <begin position="898"/>
        <end position="911"/>
    </location>
</feature>
<name>A0ABS6S1W5_9BACT</name>
<evidence type="ECO:0000313" key="8">
    <source>
        <dbReference type="Proteomes" id="UP001196980"/>
    </source>
</evidence>
<dbReference type="SMART" id="SM00388">
    <property type="entry name" value="HisKA"/>
    <property type="match status" value="1"/>
</dbReference>